<evidence type="ECO:0000313" key="2">
    <source>
        <dbReference type="Proteomes" id="UP000790709"/>
    </source>
</evidence>
<comment type="caution">
    <text evidence="1">The sequence shown here is derived from an EMBL/GenBank/DDBJ whole genome shotgun (WGS) entry which is preliminary data.</text>
</comment>
<sequence>MFFKPATAVLLAMALPHIAVARVGRIPVQYQVPDEFSYKINAYVGKSQTEHSQEFSHTFQDWADPFKKGENRCHCHEAFDRTLNDHLVSWTVHFVGGKKSDWEFEFFKDAKCKGERLGPVGKGSHSNQLKVDDAPSALHQSSSLKVCYTGRFTTHTETRFV</sequence>
<name>A0ACB8B9X1_9AGAM</name>
<gene>
    <name evidence="1" type="ORF">BV22DRAFT_1132163</name>
</gene>
<keyword evidence="2" id="KW-1185">Reference proteome</keyword>
<dbReference type="EMBL" id="MU266520">
    <property type="protein sequence ID" value="KAH7921572.1"/>
    <property type="molecule type" value="Genomic_DNA"/>
</dbReference>
<reference evidence="1" key="1">
    <citation type="journal article" date="2021" name="New Phytol.">
        <title>Evolutionary innovations through gain and loss of genes in the ectomycorrhizal Boletales.</title>
        <authorList>
            <person name="Wu G."/>
            <person name="Miyauchi S."/>
            <person name="Morin E."/>
            <person name="Kuo A."/>
            <person name="Drula E."/>
            <person name="Varga T."/>
            <person name="Kohler A."/>
            <person name="Feng B."/>
            <person name="Cao Y."/>
            <person name="Lipzen A."/>
            <person name="Daum C."/>
            <person name="Hundley H."/>
            <person name="Pangilinan J."/>
            <person name="Johnson J."/>
            <person name="Barry K."/>
            <person name="LaButti K."/>
            <person name="Ng V."/>
            <person name="Ahrendt S."/>
            <person name="Min B."/>
            <person name="Choi I.G."/>
            <person name="Park H."/>
            <person name="Plett J.M."/>
            <person name="Magnuson J."/>
            <person name="Spatafora J.W."/>
            <person name="Nagy L.G."/>
            <person name="Henrissat B."/>
            <person name="Grigoriev I.V."/>
            <person name="Yang Z.L."/>
            <person name="Xu J."/>
            <person name="Martin F.M."/>
        </authorList>
    </citation>
    <scope>NUCLEOTIDE SEQUENCE</scope>
    <source>
        <strain evidence="1">KUC20120723A-06</strain>
    </source>
</reference>
<dbReference type="Proteomes" id="UP000790709">
    <property type="component" value="Unassembled WGS sequence"/>
</dbReference>
<evidence type="ECO:0000313" key="1">
    <source>
        <dbReference type="EMBL" id="KAH7921572.1"/>
    </source>
</evidence>
<protein>
    <submittedName>
        <fullName evidence="1">Uncharacterized protein</fullName>
    </submittedName>
</protein>
<accession>A0ACB8B9X1</accession>
<organism evidence="1 2">
    <name type="scientific">Leucogyrophana mollusca</name>
    <dbReference type="NCBI Taxonomy" id="85980"/>
    <lineage>
        <taxon>Eukaryota</taxon>
        <taxon>Fungi</taxon>
        <taxon>Dikarya</taxon>
        <taxon>Basidiomycota</taxon>
        <taxon>Agaricomycotina</taxon>
        <taxon>Agaricomycetes</taxon>
        <taxon>Agaricomycetidae</taxon>
        <taxon>Boletales</taxon>
        <taxon>Boletales incertae sedis</taxon>
        <taxon>Leucogyrophana</taxon>
    </lineage>
</organism>
<proteinExistence type="predicted"/>